<dbReference type="GeneID" id="30202466"/>
<dbReference type="STRING" id="683960.A0A1E3NWQ4"/>
<dbReference type="RefSeq" id="XP_019036329.1">
    <property type="nucleotide sequence ID" value="XM_019185220.1"/>
</dbReference>
<evidence type="ECO:0000313" key="9">
    <source>
        <dbReference type="EMBL" id="ODQ57122.1"/>
    </source>
</evidence>
<dbReference type="GO" id="GO:0034551">
    <property type="term" value="P:mitochondrial respiratory chain complex III assembly"/>
    <property type="evidence" value="ECO:0007669"/>
    <property type="project" value="EnsemblFungi"/>
</dbReference>
<dbReference type="PANTHER" id="PTHR46749:SF1">
    <property type="entry name" value="COMPLEX III ASSEMBLY FACTOR LYRM7"/>
    <property type="match status" value="1"/>
</dbReference>
<evidence type="ECO:0000256" key="4">
    <source>
        <dbReference type="ARBA" id="ARBA00015108"/>
    </source>
</evidence>
<evidence type="ECO:0000256" key="8">
    <source>
        <dbReference type="ARBA" id="ARBA00025268"/>
    </source>
</evidence>
<evidence type="ECO:0000256" key="3">
    <source>
        <dbReference type="ARBA" id="ARBA00011589"/>
    </source>
</evidence>
<name>A0A1E3NWQ4_WICAA</name>
<keyword evidence="7" id="KW-0143">Chaperone</keyword>
<sequence>MSRVRALAAYKQSFRATKIAFGDDTRMLLAARAQIKQGMRNPDPKKTADENIKHLEDVSKFLVSNIVQAKKNEAGKFRMNIHEQTELGDNESIKTAKKTLAAQNGGCCGGGAGLVQ</sequence>
<organism evidence="9 10">
    <name type="scientific">Wickerhamomyces anomalus (strain ATCC 58044 / CBS 1984 / NCYC 433 / NRRL Y-366-8)</name>
    <name type="common">Yeast</name>
    <name type="synonym">Hansenula anomala</name>
    <dbReference type="NCBI Taxonomy" id="683960"/>
    <lineage>
        <taxon>Eukaryota</taxon>
        <taxon>Fungi</taxon>
        <taxon>Dikarya</taxon>
        <taxon>Ascomycota</taxon>
        <taxon>Saccharomycotina</taxon>
        <taxon>Saccharomycetes</taxon>
        <taxon>Phaffomycetales</taxon>
        <taxon>Wickerhamomycetaceae</taxon>
        <taxon>Wickerhamomyces</taxon>
    </lineage>
</organism>
<keyword evidence="5" id="KW-0809">Transit peptide</keyword>
<comment type="function">
    <text evidence="8">Assembly factor required for Rieske Fe-S protein RIP1 incorporation into the cytochrome b-c1 (CIII) complex. Functions as a chaperone, binding to this subunit within the mitochondrial matrix and stabilizing it prior to its translocation and insertion into the late CIII dimeric intermediate within the mitochondrial inner membrane. Modulates the mitochondrial matrix zinc pool.</text>
</comment>
<dbReference type="OrthoDB" id="529194at2759"/>
<evidence type="ECO:0000256" key="5">
    <source>
        <dbReference type="ARBA" id="ARBA00022946"/>
    </source>
</evidence>
<evidence type="ECO:0000256" key="1">
    <source>
        <dbReference type="ARBA" id="ARBA00004305"/>
    </source>
</evidence>
<dbReference type="CDD" id="cd20267">
    <property type="entry name" value="Complex1_LYR_LYRM7"/>
    <property type="match status" value="1"/>
</dbReference>
<dbReference type="GO" id="GO:0005759">
    <property type="term" value="C:mitochondrial matrix"/>
    <property type="evidence" value="ECO:0007669"/>
    <property type="project" value="UniProtKB-SubCell"/>
</dbReference>
<evidence type="ECO:0000256" key="6">
    <source>
        <dbReference type="ARBA" id="ARBA00023128"/>
    </source>
</evidence>
<dbReference type="PANTHER" id="PTHR46749">
    <property type="entry name" value="COMPLEX III ASSEMBLY FACTOR LYRM7"/>
    <property type="match status" value="1"/>
</dbReference>
<dbReference type="GO" id="GO:0044183">
    <property type="term" value="F:protein folding chaperone"/>
    <property type="evidence" value="ECO:0007669"/>
    <property type="project" value="EnsemblFungi"/>
</dbReference>
<comment type="similarity">
    <text evidence="2">Belongs to the complex I LYR family. MZM1 subfamily.</text>
</comment>
<dbReference type="Proteomes" id="UP000094112">
    <property type="component" value="Unassembled WGS sequence"/>
</dbReference>
<accession>A0A1E3NWQ4</accession>
<keyword evidence="10" id="KW-1185">Reference proteome</keyword>
<evidence type="ECO:0000256" key="7">
    <source>
        <dbReference type="ARBA" id="ARBA00023186"/>
    </source>
</evidence>
<dbReference type="EMBL" id="KV454214">
    <property type="protein sequence ID" value="ODQ57122.1"/>
    <property type="molecule type" value="Genomic_DNA"/>
</dbReference>
<evidence type="ECO:0000313" key="10">
    <source>
        <dbReference type="Proteomes" id="UP000094112"/>
    </source>
</evidence>
<comment type="subunit">
    <text evidence="3">Interacts with RIP1.</text>
</comment>
<comment type="subcellular location">
    <subcellularLocation>
        <location evidence="1">Mitochondrion matrix</location>
    </subcellularLocation>
</comment>
<dbReference type="InterPro" id="IPR050435">
    <property type="entry name" value="MZM1/LYRM7"/>
</dbReference>
<protein>
    <recommendedName>
        <fullName evidence="4">Mitochondrial zinc maintenance protein 1, mitochondrial</fullName>
    </recommendedName>
</protein>
<evidence type="ECO:0000256" key="2">
    <source>
        <dbReference type="ARBA" id="ARBA00009949"/>
    </source>
</evidence>
<proteinExistence type="inferred from homology"/>
<gene>
    <name evidence="9" type="ORF">WICANDRAFT_81345</name>
</gene>
<dbReference type="InterPro" id="IPR045298">
    <property type="entry name" value="Complex1_LYR_LYRM7"/>
</dbReference>
<reference evidence="9 10" key="1">
    <citation type="journal article" date="2016" name="Proc. Natl. Acad. Sci. U.S.A.">
        <title>Comparative genomics of biotechnologically important yeasts.</title>
        <authorList>
            <person name="Riley R."/>
            <person name="Haridas S."/>
            <person name="Wolfe K.H."/>
            <person name="Lopes M.R."/>
            <person name="Hittinger C.T."/>
            <person name="Goeker M."/>
            <person name="Salamov A.A."/>
            <person name="Wisecaver J.H."/>
            <person name="Long T.M."/>
            <person name="Calvey C.H."/>
            <person name="Aerts A.L."/>
            <person name="Barry K.W."/>
            <person name="Choi C."/>
            <person name="Clum A."/>
            <person name="Coughlan A.Y."/>
            <person name="Deshpande S."/>
            <person name="Douglass A.P."/>
            <person name="Hanson S.J."/>
            <person name="Klenk H.-P."/>
            <person name="LaButti K.M."/>
            <person name="Lapidus A."/>
            <person name="Lindquist E.A."/>
            <person name="Lipzen A.M."/>
            <person name="Meier-Kolthoff J.P."/>
            <person name="Ohm R.A."/>
            <person name="Otillar R.P."/>
            <person name="Pangilinan J.L."/>
            <person name="Peng Y."/>
            <person name="Rokas A."/>
            <person name="Rosa C.A."/>
            <person name="Scheuner C."/>
            <person name="Sibirny A.A."/>
            <person name="Slot J.C."/>
            <person name="Stielow J.B."/>
            <person name="Sun H."/>
            <person name="Kurtzman C.P."/>
            <person name="Blackwell M."/>
            <person name="Grigoriev I.V."/>
            <person name="Jeffries T.W."/>
        </authorList>
    </citation>
    <scope>NUCLEOTIDE SEQUENCE [LARGE SCALE GENOMIC DNA]</scope>
    <source>
        <strain evidence="10">ATCC 58044 / CBS 1984 / NCYC 433 / NRRL Y-366-8</strain>
    </source>
</reference>
<dbReference type="AlphaFoldDB" id="A0A1E3NWQ4"/>
<keyword evidence="6" id="KW-0496">Mitochondrion</keyword>